<accession>A0ABU9B248</accession>
<feature type="transmembrane region" description="Helical" evidence="1">
    <location>
        <begin position="20"/>
        <end position="37"/>
    </location>
</feature>
<evidence type="ECO:0000313" key="2">
    <source>
        <dbReference type="EMBL" id="MEK7953838.1"/>
    </source>
</evidence>
<sequence length="100" mass="11387">MDFEDADYFVLKNRRGHRTVSVVVVLLIAFVEFAGPGQSNPEGAATLIYPLAAIWFADELADRSSVVEWFRSRTKALIFRWAGWFGLGYFAFLSGSRFWT</sequence>
<keyword evidence="1" id="KW-1133">Transmembrane helix</keyword>
<dbReference type="Proteomes" id="UP001371305">
    <property type="component" value="Unassembled WGS sequence"/>
</dbReference>
<dbReference type="RefSeq" id="WP_341407605.1">
    <property type="nucleotide sequence ID" value="NZ_JBBUKT010000014.1"/>
</dbReference>
<keyword evidence="3" id="KW-1185">Reference proteome</keyword>
<feature type="transmembrane region" description="Helical" evidence="1">
    <location>
        <begin position="81"/>
        <end position="99"/>
    </location>
</feature>
<evidence type="ECO:0000256" key="1">
    <source>
        <dbReference type="SAM" id="Phobius"/>
    </source>
</evidence>
<name>A0ABU9B248_9BACT</name>
<keyword evidence="1" id="KW-0472">Membrane</keyword>
<comment type="caution">
    <text evidence="2">The sequence shown here is derived from an EMBL/GenBank/DDBJ whole genome shotgun (WGS) entry which is preliminary data.</text>
</comment>
<dbReference type="EMBL" id="JBBUKT010000014">
    <property type="protein sequence ID" value="MEK7953838.1"/>
    <property type="molecule type" value="Genomic_DNA"/>
</dbReference>
<protein>
    <submittedName>
        <fullName evidence="2">Uncharacterized protein</fullName>
    </submittedName>
</protein>
<gene>
    <name evidence="2" type="ORF">WKV53_25200</name>
</gene>
<reference evidence="2 3" key="1">
    <citation type="submission" date="2024-04" db="EMBL/GenBank/DDBJ databases">
        <title>Luteolibacter sp. isolated from soil.</title>
        <authorList>
            <person name="An J."/>
        </authorList>
    </citation>
    <scope>NUCLEOTIDE SEQUENCE [LARGE SCALE GENOMIC DNA]</scope>
    <source>
        <strain evidence="2 3">Y139</strain>
    </source>
</reference>
<organism evidence="2 3">
    <name type="scientific">Luteolibacter soli</name>
    <dbReference type="NCBI Taxonomy" id="3135280"/>
    <lineage>
        <taxon>Bacteria</taxon>
        <taxon>Pseudomonadati</taxon>
        <taxon>Verrucomicrobiota</taxon>
        <taxon>Verrucomicrobiia</taxon>
        <taxon>Verrucomicrobiales</taxon>
        <taxon>Verrucomicrobiaceae</taxon>
        <taxon>Luteolibacter</taxon>
    </lineage>
</organism>
<keyword evidence="1" id="KW-0812">Transmembrane</keyword>
<evidence type="ECO:0000313" key="3">
    <source>
        <dbReference type="Proteomes" id="UP001371305"/>
    </source>
</evidence>
<proteinExistence type="predicted"/>